<dbReference type="Pfam" id="PF08240">
    <property type="entry name" value="ADH_N"/>
    <property type="match status" value="1"/>
</dbReference>
<dbReference type="InterPro" id="IPR020843">
    <property type="entry name" value="ER"/>
</dbReference>
<dbReference type="AlphaFoldDB" id="A0A6S6TVQ2"/>
<evidence type="ECO:0000313" key="2">
    <source>
        <dbReference type="EMBL" id="CAA6826681.1"/>
    </source>
</evidence>
<accession>A0A6S6TVQ2</accession>
<feature type="domain" description="Enoyl reductase (ER)" evidence="1">
    <location>
        <begin position="22"/>
        <end position="331"/>
    </location>
</feature>
<protein>
    <submittedName>
        <fullName evidence="2">NADPH:quinone oxidoreductase</fullName>
    </submittedName>
</protein>
<reference evidence="2" key="1">
    <citation type="submission" date="2020-01" db="EMBL/GenBank/DDBJ databases">
        <authorList>
            <person name="Meier V. D."/>
            <person name="Meier V D."/>
        </authorList>
    </citation>
    <scope>NUCLEOTIDE SEQUENCE</scope>
    <source>
        <strain evidence="2">HLG_WM_MAG_08</strain>
    </source>
</reference>
<dbReference type="SUPFAM" id="SSF50129">
    <property type="entry name" value="GroES-like"/>
    <property type="match status" value="1"/>
</dbReference>
<evidence type="ECO:0000259" key="1">
    <source>
        <dbReference type="SMART" id="SM00829"/>
    </source>
</evidence>
<name>A0A6S6TVQ2_9GAMM</name>
<dbReference type="InterPro" id="IPR050700">
    <property type="entry name" value="YIM1/Zinc_Alcohol_DH_Fams"/>
</dbReference>
<sequence>MKNDAKPELPTHMKAAIYKHYGSPDKISIEQVPVPTVTPADVLIRVHASTVNRTDCGFLRGKPYIVRLFSGLLKPKSTILGCEFAGEVVDAGSKAHDYNIGDRVFGFKDDDFGFGGHAEYTTMSTTGMLTHIPSHLSFAQAAPALEGAHYALHYIRAANIAAKHSVLINGASGAIGSAALQIIKHAGAHVTAVCSTANIEQMKALGADVVIDYQKQDFTQLDQRFDVVFDSVGKSTFGQCKGIMKPRGVYMSTELGPYWQNPFLALLSRFYGTQRVLFPMPDTVAADATFLRKLIEAGAYQPLVDRVYPLDDIVSAYEFVETGMKVGNVVIKLSHS</sequence>
<dbReference type="Gene3D" id="3.40.50.720">
    <property type="entry name" value="NAD(P)-binding Rossmann-like Domain"/>
    <property type="match status" value="1"/>
</dbReference>
<gene>
    <name evidence="2" type="ORF">HELGO_WM65227</name>
</gene>
<organism evidence="2">
    <name type="scientific">uncultured Thiotrichaceae bacterium</name>
    <dbReference type="NCBI Taxonomy" id="298394"/>
    <lineage>
        <taxon>Bacteria</taxon>
        <taxon>Pseudomonadati</taxon>
        <taxon>Pseudomonadota</taxon>
        <taxon>Gammaproteobacteria</taxon>
        <taxon>Thiotrichales</taxon>
        <taxon>Thiotrichaceae</taxon>
        <taxon>environmental samples</taxon>
    </lineage>
</organism>
<proteinExistence type="predicted"/>
<dbReference type="CDD" id="cd08267">
    <property type="entry name" value="MDR1"/>
    <property type="match status" value="1"/>
</dbReference>
<dbReference type="EMBL" id="CACVAV010000429">
    <property type="protein sequence ID" value="CAA6826681.1"/>
    <property type="molecule type" value="Genomic_DNA"/>
</dbReference>
<dbReference type="SUPFAM" id="SSF51735">
    <property type="entry name" value="NAD(P)-binding Rossmann-fold domains"/>
    <property type="match status" value="1"/>
</dbReference>
<dbReference type="Gene3D" id="3.90.180.10">
    <property type="entry name" value="Medium-chain alcohol dehydrogenases, catalytic domain"/>
    <property type="match status" value="1"/>
</dbReference>
<dbReference type="GO" id="GO:0016491">
    <property type="term" value="F:oxidoreductase activity"/>
    <property type="evidence" value="ECO:0007669"/>
    <property type="project" value="InterPro"/>
</dbReference>
<dbReference type="InterPro" id="IPR036291">
    <property type="entry name" value="NAD(P)-bd_dom_sf"/>
</dbReference>
<dbReference type="PANTHER" id="PTHR11695:SF648">
    <property type="entry name" value="ZINC-BINDING OXIDOREDUCTASE"/>
    <property type="match status" value="1"/>
</dbReference>
<dbReference type="PANTHER" id="PTHR11695">
    <property type="entry name" value="ALCOHOL DEHYDROGENASE RELATED"/>
    <property type="match status" value="1"/>
</dbReference>
<dbReference type="InterPro" id="IPR013154">
    <property type="entry name" value="ADH-like_N"/>
</dbReference>
<dbReference type="InterPro" id="IPR011032">
    <property type="entry name" value="GroES-like_sf"/>
</dbReference>
<dbReference type="SMART" id="SM00829">
    <property type="entry name" value="PKS_ER"/>
    <property type="match status" value="1"/>
</dbReference>
<dbReference type="Pfam" id="PF13602">
    <property type="entry name" value="ADH_zinc_N_2"/>
    <property type="match status" value="1"/>
</dbReference>